<comment type="caution">
    <text evidence="1">The sequence shown here is derived from an EMBL/GenBank/DDBJ whole genome shotgun (WGS) entry which is preliminary data.</text>
</comment>
<dbReference type="AlphaFoldDB" id="A0A0F8ZES9"/>
<feature type="non-terminal residue" evidence="1">
    <location>
        <position position="1"/>
    </location>
</feature>
<proteinExistence type="predicted"/>
<name>A0A0F8ZES9_9ZZZZ</name>
<feature type="non-terminal residue" evidence="1">
    <location>
        <position position="434"/>
    </location>
</feature>
<accession>A0A0F8ZES9</accession>
<protein>
    <submittedName>
        <fullName evidence="1">Uncharacterized protein</fullName>
    </submittedName>
</protein>
<reference evidence="1" key="1">
    <citation type="journal article" date="2015" name="Nature">
        <title>Complex archaea that bridge the gap between prokaryotes and eukaryotes.</title>
        <authorList>
            <person name="Spang A."/>
            <person name="Saw J.H."/>
            <person name="Jorgensen S.L."/>
            <person name="Zaremba-Niedzwiedzka K."/>
            <person name="Martijn J."/>
            <person name="Lind A.E."/>
            <person name="van Eijk R."/>
            <person name="Schleper C."/>
            <person name="Guy L."/>
            <person name="Ettema T.J."/>
        </authorList>
    </citation>
    <scope>NUCLEOTIDE SEQUENCE</scope>
</reference>
<organism evidence="1">
    <name type="scientific">marine sediment metagenome</name>
    <dbReference type="NCBI Taxonomy" id="412755"/>
    <lineage>
        <taxon>unclassified sequences</taxon>
        <taxon>metagenomes</taxon>
        <taxon>ecological metagenomes</taxon>
    </lineage>
</organism>
<dbReference type="EMBL" id="LAZR01048257">
    <property type="protein sequence ID" value="KKK92332.1"/>
    <property type="molecule type" value="Genomic_DNA"/>
</dbReference>
<sequence>VNFIVAMNFLSNTLQEHKYGENILKIIGDSNNSKLSPIELNNGNTIDPKQYQEQRTDIENGFVVKDILKGTLGNLILYNTTRTSTLEIEIYNSQTQPELLLLKGELLKDKYLIYTTSINFFDVKIIVKGSHEEFFRITKTLRRKPYKIYYETKLLVGGFGIPILKIEEIEMPKIEQTVQFINNTGKILYFRVKTNKSEKKKSDIIYPPTLLEQQISINLPLRSSLFLFPLSVSVVTDEIRNIKEVTKLMDKKKASKSERIEFLVHNNYKTITIHYIFGKLDFDVTLRREKDQINNKFIDASFLDIFRRLPGNMHLYFLEFAKKRKTLEGIYDELDLNVSNLIVSIMENIKDRKDKIEVLAKMHATFLTELKKTINQEQPRIKKDFQQIMTDYQNFFRRLSTNSNIELKNIERINNLDGDKINKLEEKIKKGILF</sequence>
<gene>
    <name evidence="1" type="ORF">LCGC14_2703990</name>
</gene>
<evidence type="ECO:0000313" key="1">
    <source>
        <dbReference type="EMBL" id="KKK92332.1"/>
    </source>
</evidence>